<organism evidence="3 4">
    <name type="scientific">Actinokineospora globicatena</name>
    <dbReference type="NCBI Taxonomy" id="103729"/>
    <lineage>
        <taxon>Bacteria</taxon>
        <taxon>Bacillati</taxon>
        <taxon>Actinomycetota</taxon>
        <taxon>Actinomycetes</taxon>
        <taxon>Pseudonocardiales</taxon>
        <taxon>Pseudonocardiaceae</taxon>
        <taxon>Actinokineospora</taxon>
    </lineage>
</organism>
<dbReference type="AlphaFoldDB" id="A0A9W6V986"/>
<evidence type="ECO:0008006" key="5">
    <source>
        <dbReference type="Google" id="ProtNLM"/>
    </source>
</evidence>
<dbReference type="InterPro" id="IPR024520">
    <property type="entry name" value="DUF3558"/>
</dbReference>
<gene>
    <name evidence="3" type="ORF">Aglo03_38930</name>
</gene>
<dbReference type="RefSeq" id="WP_285611457.1">
    <property type="nucleotide sequence ID" value="NZ_BSSD01000005.1"/>
</dbReference>
<feature type="compositionally biased region" description="Low complexity" evidence="1">
    <location>
        <begin position="22"/>
        <end position="39"/>
    </location>
</feature>
<dbReference type="EMBL" id="BSSD01000005">
    <property type="protein sequence ID" value="GLW93077.1"/>
    <property type="molecule type" value="Genomic_DNA"/>
</dbReference>
<accession>A0A9W6V986</accession>
<keyword evidence="2" id="KW-0732">Signal</keyword>
<evidence type="ECO:0000313" key="4">
    <source>
        <dbReference type="Proteomes" id="UP001165042"/>
    </source>
</evidence>
<feature type="signal peptide" evidence="2">
    <location>
        <begin position="1"/>
        <end position="20"/>
    </location>
</feature>
<proteinExistence type="predicted"/>
<evidence type="ECO:0000256" key="1">
    <source>
        <dbReference type="SAM" id="MobiDB-lite"/>
    </source>
</evidence>
<evidence type="ECO:0000256" key="2">
    <source>
        <dbReference type="SAM" id="SignalP"/>
    </source>
</evidence>
<feature type="region of interest" description="Disordered" evidence="1">
    <location>
        <begin position="20"/>
        <end position="43"/>
    </location>
</feature>
<keyword evidence="4" id="KW-1185">Reference proteome</keyword>
<reference evidence="3" key="1">
    <citation type="submission" date="2023-02" db="EMBL/GenBank/DDBJ databases">
        <title>Actinokineospora globicatena NBRC 15670.</title>
        <authorList>
            <person name="Ichikawa N."/>
            <person name="Sato H."/>
            <person name="Tonouchi N."/>
        </authorList>
    </citation>
    <scope>NUCLEOTIDE SEQUENCE</scope>
    <source>
        <strain evidence="3">NBRC 15670</strain>
    </source>
</reference>
<comment type="caution">
    <text evidence="3">The sequence shown here is derived from an EMBL/GenBank/DDBJ whole genome shotgun (WGS) entry which is preliminary data.</text>
</comment>
<dbReference type="Proteomes" id="UP001165042">
    <property type="component" value="Unassembled WGS sequence"/>
</dbReference>
<sequence length="192" mass="20379">MSRTLLACVIALAALTSACSESGSPVPSTSPGTSAAPATQKYGAPTVEKPIDAGSFLEDPCAVLTAQQAGELGLDKEGTPRTVNSDNLYCGWKNREELSYFDFGWLNSNKGGLDDTYRVFQSGKGYFEPVEIDGYPGVFHFGTDNRDKGHCNLVVGIRDELTFLVGVTGGGAKPCDKVRELADLAITTMKEG</sequence>
<protein>
    <recommendedName>
        <fullName evidence="5">DUF3558 domain-containing protein</fullName>
    </recommendedName>
</protein>
<feature type="chain" id="PRO_5040968425" description="DUF3558 domain-containing protein" evidence="2">
    <location>
        <begin position="21"/>
        <end position="192"/>
    </location>
</feature>
<dbReference type="Pfam" id="PF12079">
    <property type="entry name" value="DUF3558"/>
    <property type="match status" value="1"/>
</dbReference>
<dbReference type="PROSITE" id="PS51257">
    <property type="entry name" value="PROKAR_LIPOPROTEIN"/>
    <property type="match status" value="1"/>
</dbReference>
<name>A0A9W6V986_9PSEU</name>
<evidence type="ECO:0000313" key="3">
    <source>
        <dbReference type="EMBL" id="GLW93077.1"/>
    </source>
</evidence>